<dbReference type="GO" id="GO:0005634">
    <property type="term" value="C:nucleus"/>
    <property type="evidence" value="ECO:0007669"/>
    <property type="project" value="UniProtKB-SubCell"/>
</dbReference>
<evidence type="ECO:0000256" key="1">
    <source>
        <dbReference type="ARBA" id="ARBA00004123"/>
    </source>
</evidence>
<dbReference type="InterPro" id="IPR051236">
    <property type="entry name" value="HAT_RTT109-like"/>
</dbReference>
<evidence type="ECO:0000256" key="4">
    <source>
        <dbReference type="ARBA" id="ARBA00022763"/>
    </source>
</evidence>
<dbReference type="SMART" id="SM01250">
    <property type="entry name" value="KAT11"/>
    <property type="match status" value="1"/>
</dbReference>
<dbReference type="GO" id="GO:0006974">
    <property type="term" value="P:DNA damage response"/>
    <property type="evidence" value="ECO:0007669"/>
    <property type="project" value="UniProtKB-KW"/>
</dbReference>
<feature type="region of interest" description="Disordered" evidence="10">
    <location>
        <begin position="497"/>
        <end position="519"/>
    </location>
</feature>
<evidence type="ECO:0000313" key="12">
    <source>
        <dbReference type="Proteomes" id="UP000027265"/>
    </source>
</evidence>
<evidence type="ECO:0000256" key="8">
    <source>
        <dbReference type="ARBA" id="ARBA00023242"/>
    </source>
</evidence>
<dbReference type="PANTHER" id="PTHR31571:SF2">
    <property type="entry name" value="HISTONE ACETYLTRANSFERASE RTT109"/>
    <property type="match status" value="1"/>
</dbReference>
<feature type="region of interest" description="Disordered" evidence="10">
    <location>
        <begin position="272"/>
        <end position="320"/>
    </location>
</feature>
<dbReference type="InterPro" id="IPR016849">
    <property type="entry name" value="Rtt109"/>
</dbReference>
<dbReference type="OrthoDB" id="3361892at2759"/>
<feature type="region of interest" description="Disordered" evidence="10">
    <location>
        <begin position="420"/>
        <end position="476"/>
    </location>
</feature>
<keyword evidence="12" id="KW-1185">Reference proteome</keyword>
<keyword evidence="7" id="KW-0804">Transcription</keyword>
<keyword evidence="5" id="KW-0007">Acetylation</keyword>
<feature type="compositionally biased region" description="Basic and acidic residues" evidence="10">
    <location>
        <begin position="299"/>
        <end position="320"/>
    </location>
</feature>
<dbReference type="EMBL" id="KL197711">
    <property type="protein sequence ID" value="KDQ62578.1"/>
    <property type="molecule type" value="Genomic_DNA"/>
</dbReference>
<dbReference type="GO" id="GO:0032931">
    <property type="term" value="F:histone H3K56 acetyltransferase activity"/>
    <property type="evidence" value="ECO:0007669"/>
    <property type="project" value="TreeGrafter"/>
</dbReference>
<dbReference type="Proteomes" id="UP000027265">
    <property type="component" value="Unassembled WGS sequence"/>
</dbReference>
<dbReference type="STRING" id="933084.A0A067Q6A0"/>
<evidence type="ECO:0000256" key="7">
    <source>
        <dbReference type="ARBA" id="ARBA00023163"/>
    </source>
</evidence>
<dbReference type="AlphaFoldDB" id="A0A067Q6A0"/>
<keyword evidence="8" id="KW-0539">Nucleus</keyword>
<evidence type="ECO:0000256" key="6">
    <source>
        <dbReference type="ARBA" id="ARBA00023015"/>
    </source>
</evidence>
<dbReference type="GO" id="GO:0006355">
    <property type="term" value="P:regulation of DNA-templated transcription"/>
    <property type="evidence" value="ECO:0007669"/>
    <property type="project" value="InterPro"/>
</dbReference>
<sequence length="532" mass="58756">MNLRDTLLSSLKTLPGTREFHVHVIVSSPRRDNSLYPYAHPRPRVYLQDILVLLSEQVSPDSPRNFVSAIEAYLYHIPATSCAVLNITKLDSTGQAIAPSPTPTLIQSFITFYGDRTTRPVAANHIWIHVFARAQNQYLFPNSSEYPGKRPLGDIQLCAWWKRVLTRVASEVESRAKNDTLIRLFHILPGYGETEAMHALQRAASSSAATPHSSSNCSWTYGHPYSQSEIPLPCSNSGSDEWRGNLGNFVPSFDDDPKSRFMDEIAYITEADGVRSPQKKRPKLSSNRSGDLESTNSVNRDDDSRNKRDKGDRPRGELDRVTPGEFWERMSFRQECVSGAVTAFFVVGISCPADTPSLSPISPLSPQPGQVSSQINKRIMSTLLTGHEFSTLERSVRATELLEGAIKGLCEGLSAMPAKPISVARPPRSHEAGRRTPEPQCPSDVLPEPPRTPPRRLQVLGSQPTTDITPNPFPEPVASLETYNSYIYGSVSVCNPPLPSRPTGEPSAPMNGRDVGQPVTVLAVRKKKKHTK</sequence>
<evidence type="ECO:0000256" key="9">
    <source>
        <dbReference type="ARBA" id="ARBA00048940"/>
    </source>
</evidence>
<evidence type="ECO:0000256" key="10">
    <source>
        <dbReference type="SAM" id="MobiDB-lite"/>
    </source>
</evidence>
<name>A0A067Q6A0_9AGAM</name>
<dbReference type="PROSITE" id="PS51728">
    <property type="entry name" value="RTT109_HAT"/>
    <property type="match status" value="1"/>
</dbReference>
<dbReference type="PANTHER" id="PTHR31571">
    <property type="entry name" value="ALTERED INHERITANCE OF MITOCHONDRIA PROTEIN 6"/>
    <property type="match status" value="1"/>
</dbReference>
<keyword evidence="6" id="KW-0805">Transcription regulation</keyword>
<evidence type="ECO:0000256" key="2">
    <source>
        <dbReference type="ARBA" id="ARBA00013184"/>
    </source>
</evidence>
<dbReference type="InParanoid" id="A0A067Q6A0"/>
<dbReference type="Pfam" id="PF08214">
    <property type="entry name" value="HAT_KAT11"/>
    <property type="match status" value="1"/>
</dbReference>
<dbReference type="InterPro" id="IPR013178">
    <property type="entry name" value="Histone_AcTrfase_Rtt109/CBP"/>
</dbReference>
<feature type="compositionally biased region" description="Polar residues" evidence="10">
    <location>
        <begin position="460"/>
        <end position="469"/>
    </location>
</feature>
<feature type="compositionally biased region" description="Basic and acidic residues" evidence="10">
    <location>
        <begin position="428"/>
        <end position="437"/>
    </location>
</feature>
<organism evidence="11 12">
    <name type="scientific">Jaapia argillacea MUCL 33604</name>
    <dbReference type="NCBI Taxonomy" id="933084"/>
    <lineage>
        <taxon>Eukaryota</taxon>
        <taxon>Fungi</taxon>
        <taxon>Dikarya</taxon>
        <taxon>Basidiomycota</taxon>
        <taxon>Agaricomycotina</taxon>
        <taxon>Agaricomycetes</taxon>
        <taxon>Agaricomycetidae</taxon>
        <taxon>Jaapiales</taxon>
        <taxon>Jaapiaceae</taxon>
        <taxon>Jaapia</taxon>
    </lineage>
</organism>
<accession>A0A067Q6A0</accession>
<reference evidence="12" key="1">
    <citation type="journal article" date="2014" name="Proc. Natl. Acad. Sci. U.S.A.">
        <title>Extensive sampling of basidiomycete genomes demonstrates inadequacy of the white-rot/brown-rot paradigm for wood decay fungi.</title>
        <authorList>
            <person name="Riley R."/>
            <person name="Salamov A.A."/>
            <person name="Brown D.W."/>
            <person name="Nagy L.G."/>
            <person name="Floudas D."/>
            <person name="Held B.W."/>
            <person name="Levasseur A."/>
            <person name="Lombard V."/>
            <person name="Morin E."/>
            <person name="Otillar R."/>
            <person name="Lindquist E.A."/>
            <person name="Sun H."/>
            <person name="LaButti K.M."/>
            <person name="Schmutz J."/>
            <person name="Jabbour D."/>
            <person name="Luo H."/>
            <person name="Baker S.E."/>
            <person name="Pisabarro A.G."/>
            <person name="Walton J.D."/>
            <person name="Blanchette R.A."/>
            <person name="Henrissat B."/>
            <person name="Martin F."/>
            <person name="Cullen D."/>
            <person name="Hibbett D.S."/>
            <person name="Grigoriev I.V."/>
        </authorList>
    </citation>
    <scope>NUCLEOTIDE SEQUENCE [LARGE SCALE GENOMIC DNA]</scope>
    <source>
        <strain evidence="12">MUCL 33604</strain>
    </source>
</reference>
<feature type="compositionally biased region" description="Polar residues" evidence="10">
    <location>
        <begin position="284"/>
        <end position="298"/>
    </location>
</feature>
<evidence type="ECO:0000256" key="3">
    <source>
        <dbReference type="ARBA" id="ARBA00022679"/>
    </source>
</evidence>
<keyword evidence="4" id="KW-0227">DNA damage</keyword>
<gene>
    <name evidence="11" type="ORF">JAAARDRAFT_171058</name>
</gene>
<comment type="subcellular location">
    <subcellularLocation>
        <location evidence="1">Nucleus</location>
    </subcellularLocation>
</comment>
<protein>
    <recommendedName>
        <fullName evidence="2">histone acetyltransferase</fullName>
        <ecNumber evidence="2">2.3.1.48</ecNumber>
    </recommendedName>
</protein>
<comment type="catalytic activity">
    <reaction evidence="9">
        <text>L-lysyl-[histone] + acetyl-CoA = N(6)-acetyl-L-lysyl-[histone] + CoA + H(+)</text>
        <dbReference type="Rhea" id="RHEA:21992"/>
        <dbReference type="Rhea" id="RHEA-COMP:9845"/>
        <dbReference type="Rhea" id="RHEA-COMP:11338"/>
        <dbReference type="ChEBI" id="CHEBI:15378"/>
        <dbReference type="ChEBI" id="CHEBI:29969"/>
        <dbReference type="ChEBI" id="CHEBI:57287"/>
        <dbReference type="ChEBI" id="CHEBI:57288"/>
        <dbReference type="ChEBI" id="CHEBI:61930"/>
        <dbReference type="EC" id="2.3.1.48"/>
    </reaction>
    <physiologicalReaction direction="left-to-right" evidence="9">
        <dbReference type="Rhea" id="RHEA:21993"/>
    </physiologicalReaction>
</comment>
<evidence type="ECO:0000256" key="5">
    <source>
        <dbReference type="ARBA" id="ARBA00022990"/>
    </source>
</evidence>
<dbReference type="HOGENOM" id="CLU_019224_0_0_1"/>
<dbReference type="EC" id="2.3.1.48" evidence="2"/>
<keyword evidence="3" id="KW-0808">Transferase</keyword>
<proteinExistence type="predicted"/>
<evidence type="ECO:0000313" key="11">
    <source>
        <dbReference type="EMBL" id="KDQ62578.1"/>
    </source>
</evidence>